<keyword evidence="1" id="KW-0472">Membrane</keyword>
<dbReference type="EMBL" id="SRLE01000012">
    <property type="protein sequence ID" value="TGD71777.1"/>
    <property type="molecule type" value="Genomic_DNA"/>
</dbReference>
<protein>
    <recommendedName>
        <fullName evidence="1">Probable queuosine precursor transporter</fullName>
        <shortName evidence="1">Q precursor transporter</shortName>
    </recommendedName>
</protein>
<comment type="similarity">
    <text evidence="1">Belongs to the vitamin uptake transporter (VUT/ECF) (TC 2.A.88) family. Q precursor transporter subfamily.</text>
</comment>
<feature type="transmembrane region" description="Helical" evidence="1">
    <location>
        <begin position="162"/>
        <end position="186"/>
    </location>
</feature>
<organism evidence="2 3">
    <name type="scientific">Mangrovimicrobium sediminis</name>
    <dbReference type="NCBI Taxonomy" id="2562682"/>
    <lineage>
        <taxon>Bacteria</taxon>
        <taxon>Pseudomonadati</taxon>
        <taxon>Pseudomonadota</taxon>
        <taxon>Gammaproteobacteria</taxon>
        <taxon>Cellvibrionales</taxon>
        <taxon>Halieaceae</taxon>
        <taxon>Mangrovimicrobium</taxon>
    </lineage>
</organism>
<dbReference type="AlphaFoldDB" id="A0A4Z0LXA7"/>
<dbReference type="PANTHER" id="PTHR34300:SF2">
    <property type="entry name" value="QUEUOSINE PRECURSOR TRANSPORTER-RELATED"/>
    <property type="match status" value="1"/>
</dbReference>
<keyword evidence="1" id="KW-1003">Cell membrane</keyword>
<dbReference type="OrthoDB" id="9805479at2"/>
<feature type="transmembrane region" description="Helical" evidence="1">
    <location>
        <begin position="86"/>
        <end position="106"/>
    </location>
</feature>
<keyword evidence="1" id="KW-0813">Transport</keyword>
<keyword evidence="1" id="KW-1133">Transmembrane helix</keyword>
<comment type="caution">
    <text evidence="2">The sequence shown here is derived from an EMBL/GenBank/DDBJ whole genome shotgun (WGS) entry which is preliminary data.</text>
</comment>
<dbReference type="NCBIfam" id="TIGR00697">
    <property type="entry name" value="queuosine precursor transporter"/>
    <property type="match status" value="1"/>
</dbReference>
<evidence type="ECO:0000313" key="2">
    <source>
        <dbReference type="EMBL" id="TGD71777.1"/>
    </source>
</evidence>
<dbReference type="GO" id="GO:0022857">
    <property type="term" value="F:transmembrane transporter activity"/>
    <property type="evidence" value="ECO:0007669"/>
    <property type="project" value="UniProtKB-UniRule"/>
</dbReference>
<dbReference type="Proteomes" id="UP000298050">
    <property type="component" value="Unassembled WGS sequence"/>
</dbReference>
<accession>A0A4Z0LXA7</accession>
<dbReference type="GO" id="GO:0005886">
    <property type="term" value="C:plasma membrane"/>
    <property type="evidence" value="ECO:0007669"/>
    <property type="project" value="UniProtKB-SubCell"/>
</dbReference>
<feature type="transmembrane region" description="Helical" evidence="1">
    <location>
        <begin position="53"/>
        <end position="74"/>
    </location>
</feature>
<evidence type="ECO:0000313" key="3">
    <source>
        <dbReference type="Proteomes" id="UP000298050"/>
    </source>
</evidence>
<feature type="transmembrane region" description="Helical" evidence="1">
    <location>
        <begin position="29"/>
        <end position="47"/>
    </location>
</feature>
<sequence>MNTHTPNTDAHDASHLPEHRELPRRELKFIILLTMFIACMSFINVVSAKLWSFAGLTISGGIMAYWLTFPVTDVVGEIFGRRRAQLVVWLGFGANVLVLGMSQLAVALPPSPYYQDQAAFSTVLGAVPLIVVASLAAYLVAQSHDVWAFEFWRRRTGGRHLWLRNNLSTVGSQLLDSLVFNGIAFWLFAEERMALSEFIAMTLGYWMFKVGIAICDTPVVYALVYWLRADEPRSEPP</sequence>
<name>A0A4Z0LXA7_9GAMM</name>
<dbReference type="Pfam" id="PF02592">
    <property type="entry name" value="Vut_1"/>
    <property type="match status" value="1"/>
</dbReference>
<dbReference type="HAMAP" id="MF_02088">
    <property type="entry name" value="Q_prec_transport"/>
    <property type="match status" value="1"/>
</dbReference>
<evidence type="ECO:0000256" key="1">
    <source>
        <dbReference type="HAMAP-Rule" id="MF_02088"/>
    </source>
</evidence>
<keyword evidence="3" id="KW-1185">Reference proteome</keyword>
<dbReference type="RefSeq" id="WP_135445821.1">
    <property type="nucleotide sequence ID" value="NZ_SRLE01000012.1"/>
</dbReference>
<feature type="transmembrane region" description="Helical" evidence="1">
    <location>
        <begin position="206"/>
        <end position="227"/>
    </location>
</feature>
<feature type="transmembrane region" description="Helical" evidence="1">
    <location>
        <begin position="118"/>
        <end position="141"/>
    </location>
</feature>
<keyword evidence="1" id="KW-0812">Transmembrane</keyword>
<proteinExistence type="inferred from homology"/>
<gene>
    <name evidence="2" type="ORF">E4634_16820</name>
</gene>
<dbReference type="InterPro" id="IPR003744">
    <property type="entry name" value="YhhQ"/>
</dbReference>
<keyword evidence="1" id="KW-0997">Cell inner membrane</keyword>
<reference evidence="2 3" key="1">
    <citation type="submission" date="2019-04" db="EMBL/GenBank/DDBJ databases">
        <title>Taxonomy of novel Haliea sp. from mangrove soil of West Coast of India.</title>
        <authorList>
            <person name="Verma A."/>
            <person name="Kumar P."/>
            <person name="Krishnamurthi S."/>
        </authorList>
    </citation>
    <scope>NUCLEOTIDE SEQUENCE [LARGE SCALE GENOMIC DNA]</scope>
    <source>
        <strain evidence="2 3">SAOS-164</strain>
    </source>
</reference>
<comment type="subcellular location">
    <subcellularLocation>
        <location evidence="1">Cell inner membrane</location>
        <topology evidence="1">Multi-pass membrane protein</topology>
    </subcellularLocation>
</comment>
<comment type="function">
    <text evidence="1">Involved in the import of queuosine (Q) precursors, required for Q precursor salvage.</text>
</comment>
<dbReference type="PANTHER" id="PTHR34300">
    <property type="entry name" value="QUEUOSINE PRECURSOR TRANSPORTER-RELATED"/>
    <property type="match status" value="1"/>
</dbReference>